<dbReference type="AlphaFoldDB" id="A0AAJ5MJ46"/>
<evidence type="ECO:0000313" key="3">
    <source>
        <dbReference type="Proteomes" id="UP001209279"/>
    </source>
</evidence>
<dbReference type="RefSeq" id="WP_263158784.1">
    <property type="nucleotide sequence ID" value="NZ_CP083803.1"/>
</dbReference>
<evidence type="ECO:0000313" key="2">
    <source>
        <dbReference type="EMBL" id="UXZ44520.1"/>
    </source>
</evidence>
<organism evidence="2 3">
    <name type="scientific">Pseudomonas soli</name>
    <dbReference type="NCBI Taxonomy" id="1306993"/>
    <lineage>
        <taxon>Bacteria</taxon>
        <taxon>Pseudomonadati</taxon>
        <taxon>Pseudomonadota</taxon>
        <taxon>Gammaproteobacteria</taxon>
        <taxon>Pseudomonadales</taxon>
        <taxon>Pseudomonadaceae</taxon>
        <taxon>Pseudomonas</taxon>
    </lineage>
</organism>
<accession>A0AAJ5MJ46</accession>
<proteinExistence type="predicted"/>
<sequence length="94" mass="10972">MKNLRLRTPVNRIGFTLLCFGMALIVVSFLFSYERYGWAGRHFADLETLFLDRAQRWWQTGIRYGTGISVLGVWLAWAYEPTGGRLLRWIKTGQ</sequence>
<keyword evidence="1" id="KW-1133">Transmembrane helix</keyword>
<keyword evidence="1" id="KW-0812">Transmembrane</keyword>
<evidence type="ECO:0000256" key="1">
    <source>
        <dbReference type="SAM" id="Phobius"/>
    </source>
</evidence>
<reference evidence="2" key="1">
    <citation type="submission" date="2021-08" db="EMBL/GenBank/DDBJ databases">
        <authorList>
            <person name="Yaryura P.M."/>
            <person name="Bianco M.I."/>
            <person name="Morais C."/>
            <person name="Setubal J.C."/>
        </authorList>
    </citation>
    <scope>NUCLEOTIDE SEQUENCE</scope>
    <source>
        <strain evidence="2">AP1</strain>
    </source>
</reference>
<gene>
    <name evidence="2" type="ORF">K7K07_20965</name>
</gene>
<dbReference type="EMBL" id="CP083803">
    <property type="protein sequence ID" value="UXZ44520.1"/>
    <property type="molecule type" value="Genomic_DNA"/>
</dbReference>
<name>A0AAJ5MJ46_9PSED</name>
<feature type="transmembrane region" description="Helical" evidence="1">
    <location>
        <begin position="61"/>
        <end position="79"/>
    </location>
</feature>
<protein>
    <submittedName>
        <fullName evidence="2">Uncharacterized protein</fullName>
    </submittedName>
</protein>
<dbReference type="Proteomes" id="UP001209279">
    <property type="component" value="Chromosome"/>
</dbReference>
<keyword evidence="1" id="KW-0472">Membrane</keyword>
<feature type="transmembrane region" description="Helical" evidence="1">
    <location>
        <begin position="12"/>
        <end position="33"/>
    </location>
</feature>